<evidence type="ECO:0000313" key="9">
    <source>
        <dbReference type="EMBL" id="RKF33211.1"/>
    </source>
</evidence>
<feature type="transmembrane region" description="Helical" evidence="6">
    <location>
        <begin position="717"/>
        <end position="737"/>
    </location>
</feature>
<dbReference type="InterPro" id="IPR003838">
    <property type="entry name" value="ABC3_permease_C"/>
</dbReference>
<dbReference type="InterPro" id="IPR025857">
    <property type="entry name" value="MacB_PCD"/>
</dbReference>
<gene>
    <name evidence="9" type="ORF">BCY89_13360</name>
</gene>
<feature type="domain" description="ABC3 transporter permease C-terminal" evidence="7">
    <location>
        <begin position="676"/>
        <end position="789"/>
    </location>
</feature>
<accession>A0A420FJW1</accession>
<dbReference type="GO" id="GO:0022857">
    <property type="term" value="F:transmembrane transporter activity"/>
    <property type="evidence" value="ECO:0007669"/>
    <property type="project" value="TreeGrafter"/>
</dbReference>
<organism evidence="9 10">
    <name type="scientific">Sphingobacterium siyangense</name>
    <dbReference type="NCBI Taxonomy" id="459529"/>
    <lineage>
        <taxon>Bacteria</taxon>
        <taxon>Pseudomonadati</taxon>
        <taxon>Bacteroidota</taxon>
        <taxon>Sphingobacteriia</taxon>
        <taxon>Sphingobacteriales</taxon>
        <taxon>Sphingobacteriaceae</taxon>
        <taxon>Sphingobacterium</taxon>
    </lineage>
</organism>
<evidence type="ECO:0000256" key="4">
    <source>
        <dbReference type="ARBA" id="ARBA00022989"/>
    </source>
</evidence>
<name>A0A420FJW1_9SPHI</name>
<keyword evidence="3 6" id="KW-0812">Transmembrane</keyword>
<evidence type="ECO:0000256" key="2">
    <source>
        <dbReference type="ARBA" id="ARBA00022475"/>
    </source>
</evidence>
<dbReference type="PANTHER" id="PTHR30572:SF18">
    <property type="entry name" value="ABC-TYPE MACROLIDE FAMILY EXPORT SYSTEM PERMEASE COMPONENT 2"/>
    <property type="match status" value="1"/>
</dbReference>
<feature type="transmembrane region" description="Helical" evidence="6">
    <location>
        <begin position="673"/>
        <end position="697"/>
    </location>
</feature>
<proteinExistence type="predicted"/>
<feature type="transmembrane region" description="Helical" evidence="6">
    <location>
        <begin position="419"/>
        <end position="441"/>
    </location>
</feature>
<feature type="transmembrane region" description="Helical" evidence="6">
    <location>
        <begin position="21"/>
        <end position="41"/>
    </location>
</feature>
<dbReference type="AlphaFoldDB" id="A0A420FJW1"/>
<evidence type="ECO:0000259" key="8">
    <source>
        <dbReference type="Pfam" id="PF12704"/>
    </source>
</evidence>
<keyword evidence="5 6" id="KW-0472">Membrane</keyword>
<evidence type="ECO:0000259" key="7">
    <source>
        <dbReference type="Pfam" id="PF02687"/>
    </source>
</evidence>
<sequence length="796" mass="89458">MMYNYLKVGWRKLFRNKIFSLINILGLSLGLAACWIILLFVNDELSYDRNFTQADRIYRVVSHGKWDGGSFDITGTPGPLANVIKDEFPGVKEATRFDIEGGGIITIGNQQTKVNEIFLADKNFFNLFDYNFLAGNPATALANPQSIVLTEDLAVQLFGSVETAVNKTLYFNKSEPSLVTAVIQNVPQNTHFSFRAIRSFSKDFNPDWNQLYLYTYVLLKDQSYLPQLQKKLPYIVKKYIHGRDLDFDYKIELQPITDIHLHSNLSYELGNNSNIKYVYIFSIVGALVLLIAIVNYINITTAQASIRMREIAVRKVIGSSTLNLTKQFLVETSLIIFCAALLSILLASTFLPWLNQMIGKQLDLWHFGIGKTLLFVLPFIVFLVFTTGIYPALVLAGIKTIPSLKNQIGTHGFQHLLRKSLVVFQFVIAVLLIVSTMVIFLQLNFMTTKNLGFDKNQVMVFHLDNESTRNKGDELRNSLLEDSHITEVAFASNPIGKNDIGVGTFNVENNGKIDPNFTLANPLKIDPNFIPAMHIQLVKGRNFDSTMPTDSASVIINAAFAKKQGWTNAIGKRIEFGRDTTGKSILKSVIGVVGDFHIYSLQHKIEPLILELPANKMEMDNIYIRMKSTNVDHTISHIKKVYSKYVPDYPLEYTFLDKTFEQQYNSEIKQGQILLIFALLSIVIACLGLFGVITFAIQLRIKEIGIRKTLGATLSNLVYLLCSDMVKLVGIALLIALPLGWLLMNQWLQEFAYRISVSWWILVGAGIIALVIAILTLCTRAIAAAKANPVDSLKVE</sequence>
<feature type="transmembrane region" description="Helical" evidence="6">
    <location>
        <begin position="374"/>
        <end position="398"/>
    </location>
</feature>
<dbReference type="Proteomes" id="UP000286402">
    <property type="component" value="Unassembled WGS sequence"/>
</dbReference>
<evidence type="ECO:0000256" key="1">
    <source>
        <dbReference type="ARBA" id="ARBA00004651"/>
    </source>
</evidence>
<dbReference type="Pfam" id="PF02687">
    <property type="entry name" value="FtsX"/>
    <property type="match status" value="2"/>
</dbReference>
<protein>
    <recommendedName>
        <fullName evidence="11">ABC transport system permease protein</fullName>
    </recommendedName>
</protein>
<evidence type="ECO:0000256" key="5">
    <source>
        <dbReference type="ARBA" id="ARBA00023136"/>
    </source>
</evidence>
<keyword evidence="10" id="KW-1185">Reference proteome</keyword>
<evidence type="ECO:0008006" key="11">
    <source>
        <dbReference type="Google" id="ProtNLM"/>
    </source>
</evidence>
<feature type="domain" description="MacB-like periplasmic core" evidence="8">
    <location>
        <begin position="20"/>
        <end position="232"/>
    </location>
</feature>
<evidence type="ECO:0000313" key="10">
    <source>
        <dbReference type="Proteomes" id="UP000286402"/>
    </source>
</evidence>
<evidence type="ECO:0000256" key="3">
    <source>
        <dbReference type="ARBA" id="ARBA00022692"/>
    </source>
</evidence>
<keyword evidence="4 6" id="KW-1133">Transmembrane helix</keyword>
<dbReference type="EMBL" id="MCAQ01000026">
    <property type="protein sequence ID" value="RKF33211.1"/>
    <property type="molecule type" value="Genomic_DNA"/>
</dbReference>
<dbReference type="Pfam" id="PF12704">
    <property type="entry name" value="MacB_PCD"/>
    <property type="match status" value="1"/>
</dbReference>
<evidence type="ECO:0000256" key="6">
    <source>
        <dbReference type="SAM" id="Phobius"/>
    </source>
</evidence>
<feature type="transmembrane region" description="Helical" evidence="6">
    <location>
        <begin position="277"/>
        <end position="299"/>
    </location>
</feature>
<dbReference type="GO" id="GO:0005886">
    <property type="term" value="C:plasma membrane"/>
    <property type="evidence" value="ECO:0007669"/>
    <property type="project" value="UniProtKB-SubCell"/>
</dbReference>
<reference evidence="9 10" key="1">
    <citation type="submission" date="2016-07" db="EMBL/GenBank/DDBJ databases">
        <title>Genome analysis of Sphingobacterium siyangense T12B17.</title>
        <authorList>
            <person name="Xu D."/>
            <person name="Su Y."/>
            <person name="Zheng S."/>
        </authorList>
    </citation>
    <scope>NUCLEOTIDE SEQUENCE [LARGE SCALE GENOMIC DNA]</scope>
    <source>
        <strain evidence="9 10">T12B17</strain>
    </source>
</reference>
<dbReference type="InterPro" id="IPR050250">
    <property type="entry name" value="Macrolide_Exporter_MacB"/>
</dbReference>
<comment type="caution">
    <text evidence="9">The sequence shown here is derived from an EMBL/GenBank/DDBJ whole genome shotgun (WGS) entry which is preliminary data.</text>
</comment>
<dbReference type="PROSITE" id="PS51257">
    <property type="entry name" value="PROKAR_LIPOPROTEIN"/>
    <property type="match status" value="1"/>
</dbReference>
<dbReference type="PANTHER" id="PTHR30572">
    <property type="entry name" value="MEMBRANE COMPONENT OF TRANSPORTER-RELATED"/>
    <property type="match status" value="1"/>
</dbReference>
<comment type="subcellular location">
    <subcellularLocation>
        <location evidence="1">Cell membrane</location>
        <topology evidence="1">Multi-pass membrane protein</topology>
    </subcellularLocation>
</comment>
<feature type="transmembrane region" description="Helical" evidence="6">
    <location>
        <begin position="334"/>
        <end position="354"/>
    </location>
</feature>
<feature type="domain" description="ABC3 transporter permease C-terminal" evidence="7">
    <location>
        <begin position="283"/>
        <end position="397"/>
    </location>
</feature>
<feature type="transmembrane region" description="Helical" evidence="6">
    <location>
        <begin position="757"/>
        <end position="778"/>
    </location>
</feature>
<keyword evidence="2" id="KW-1003">Cell membrane</keyword>